<comment type="caution">
    <text evidence="1">The sequence shown here is derived from an EMBL/GenBank/DDBJ whole genome shotgun (WGS) entry which is preliminary data.</text>
</comment>
<dbReference type="EMBL" id="JANBVB010000555">
    <property type="protein sequence ID" value="KAJ2893357.1"/>
    <property type="molecule type" value="Genomic_DNA"/>
</dbReference>
<dbReference type="Proteomes" id="UP001139981">
    <property type="component" value="Unassembled WGS sequence"/>
</dbReference>
<proteinExistence type="predicted"/>
<gene>
    <name evidence="1" type="ORF">IWW38_002884</name>
</gene>
<sequence>MSLETLVTELTETGLDSLNTTKLQELKCYCQQQQSSSTDGHSPVFSAFQALLRALSKEHAQIRLSSLQAINELFVRSHEFRQLVVGELPCIMGLVFGAYQRPLPRPSEHAALLKQLGCECMYLWTEKYGAAYQRLVLGFRYLRYTVGVDFKAAARAVKRNDPVQRERMRVGRLENRREYMERVLLAVRMEFMSMRPAIEEALWTLNGCFTILIPDIADLFGDPYSSSRRAEEDWDADDVDEIMAVMAVNRHAVDVDVNPERVIETEENVNNAAVYDVMRDYLRLCVLRYEPRLAAWMDRLGRLDNMDVDELLESVRGMQRRVVDVVSKCTDLGVGVGVLHKSDDDDEGDEFETVPADYHDKIRATRRKVHNGKRQDSEEPLAFKRHPVFSLLGEPGLESDPTYVRPEVLRMAAPTTAGRLIETSSNAVEDELRLTAPVVEYGPDLLYWGKSAVDANTSGLEISHRFLGSAREEATVSGAALDNLRTRVVYYSDDVAAGRQQQQSPEVIRACRAPLNKSGRLCPRRDRIKCPLHGPIIDRDDNGQPQGGFIVEERDVDTEAAESSTAAARLSTVATAETIADVEWRDVEVLINQQQQRQQQQQQRSKRQKREEPAPKSALVDIRKSKSTKKNRLLETMLRKKPR</sequence>
<accession>A0ACC1M2P3</accession>
<keyword evidence="2" id="KW-1185">Reference proteome</keyword>
<protein>
    <submittedName>
        <fullName evidence="1">Uncharacterized protein</fullName>
    </submittedName>
</protein>
<evidence type="ECO:0000313" key="1">
    <source>
        <dbReference type="EMBL" id="KAJ2893357.1"/>
    </source>
</evidence>
<name>A0ACC1M2P3_9FUNG</name>
<reference evidence="1" key="1">
    <citation type="submission" date="2022-07" db="EMBL/GenBank/DDBJ databases">
        <title>Phylogenomic reconstructions and comparative analyses of Kickxellomycotina fungi.</title>
        <authorList>
            <person name="Reynolds N.K."/>
            <person name="Stajich J.E."/>
            <person name="Barry K."/>
            <person name="Grigoriev I.V."/>
            <person name="Crous P."/>
            <person name="Smith M.E."/>
        </authorList>
    </citation>
    <scope>NUCLEOTIDE SEQUENCE</scope>
    <source>
        <strain evidence="1">CBS 190363</strain>
    </source>
</reference>
<evidence type="ECO:0000313" key="2">
    <source>
        <dbReference type="Proteomes" id="UP001139981"/>
    </source>
</evidence>
<organism evidence="1 2">
    <name type="scientific">Coemansia aciculifera</name>
    <dbReference type="NCBI Taxonomy" id="417176"/>
    <lineage>
        <taxon>Eukaryota</taxon>
        <taxon>Fungi</taxon>
        <taxon>Fungi incertae sedis</taxon>
        <taxon>Zoopagomycota</taxon>
        <taxon>Kickxellomycotina</taxon>
        <taxon>Kickxellomycetes</taxon>
        <taxon>Kickxellales</taxon>
        <taxon>Kickxellaceae</taxon>
        <taxon>Coemansia</taxon>
    </lineage>
</organism>